<evidence type="ECO:0000256" key="10">
    <source>
        <dbReference type="PROSITE-ProRule" id="PRU00182"/>
    </source>
</evidence>
<gene>
    <name evidence="14" type="ORF">B0T17DRAFT_106356</name>
</gene>
<evidence type="ECO:0000256" key="12">
    <source>
        <dbReference type="SAM" id="MobiDB-lite"/>
    </source>
</evidence>
<feature type="compositionally biased region" description="Acidic residues" evidence="12">
    <location>
        <begin position="213"/>
        <end position="224"/>
    </location>
</feature>
<dbReference type="GO" id="GO:0005763">
    <property type="term" value="C:mitochondrial small ribosomal subunit"/>
    <property type="evidence" value="ECO:0007669"/>
    <property type="project" value="TreeGrafter"/>
</dbReference>
<keyword evidence="7" id="KW-0687">Ribonucleoprotein</keyword>
<evidence type="ECO:0000256" key="11">
    <source>
        <dbReference type="SAM" id="Coils"/>
    </source>
</evidence>
<dbReference type="Proteomes" id="UP001174934">
    <property type="component" value="Unassembled WGS sequence"/>
</dbReference>
<comment type="subcellular location">
    <subcellularLocation>
        <location evidence="1">Mitochondrion</location>
    </subcellularLocation>
</comment>
<dbReference type="GO" id="GO:0019843">
    <property type="term" value="F:rRNA binding"/>
    <property type="evidence" value="ECO:0007669"/>
    <property type="project" value="UniProtKB-KW"/>
</dbReference>
<dbReference type="PANTHER" id="PTHR11831">
    <property type="entry name" value="30S 40S RIBOSOMAL PROTEIN"/>
    <property type="match status" value="1"/>
</dbReference>
<keyword evidence="15" id="KW-1185">Reference proteome</keyword>
<comment type="caution">
    <text evidence="14">The sequence shown here is derived from an EMBL/GenBank/DDBJ whole genome shotgun (WGS) entry which is preliminary data.</text>
</comment>
<dbReference type="SUPFAM" id="SSF55174">
    <property type="entry name" value="Alpha-L RNA-binding motif"/>
    <property type="match status" value="1"/>
</dbReference>
<dbReference type="InterPro" id="IPR036986">
    <property type="entry name" value="S4_RNA-bd_sf"/>
</dbReference>
<evidence type="ECO:0000256" key="3">
    <source>
        <dbReference type="ARBA" id="ARBA00022730"/>
    </source>
</evidence>
<dbReference type="SMART" id="SM00363">
    <property type="entry name" value="S4"/>
    <property type="match status" value="1"/>
</dbReference>
<evidence type="ECO:0000256" key="2">
    <source>
        <dbReference type="ARBA" id="ARBA00007465"/>
    </source>
</evidence>
<sequence>MKYRRIARFHGLNPKRTRIRQTWNKYNLYNIFKQNDPRVVHRTFFQQKWTAKANTRAYHGEHIRERTWQRMFSRRLPSVVAMEPSYMAKHDGSEQAAGRGSGRDMPIGTEEKAIRNGNSTTPTPFMQMTYAPMERRLDIAVFRALFASSARQARQFCVHGAVTVNGMKMRYPGYLLNPGDLFQVNVERVLTATGCKKETTKNKTKKNSAAAAEDAEDAAEEVDGEEAKSSEETPKAEVQLDEAAEKDRQLAVLRRCRKRAKYISQTPSADLSAKQKKALRSLIKEVESTASIIARRGGDAKQTGDVVDKMTALMDKLDLKPALLEPEAKEKKEQEAKDAIEAKDLALEEERILKELIEQERENPIDSSKPYYTPWKPRPYMAPFAFIPRYLEVNPNICAAVYLRHPVARQGRAEVPTPFSPGLNQLAFNWYLRRG</sequence>
<dbReference type="AlphaFoldDB" id="A0AA40CFX6"/>
<feature type="region of interest" description="Disordered" evidence="12">
    <location>
        <begin position="199"/>
        <end position="243"/>
    </location>
</feature>
<dbReference type="EMBL" id="JAULSR010000001">
    <property type="protein sequence ID" value="KAK0637311.1"/>
    <property type="molecule type" value="Genomic_DNA"/>
</dbReference>
<feature type="domain" description="RNA-binding S4" evidence="13">
    <location>
        <begin position="135"/>
        <end position="195"/>
    </location>
</feature>
<proteinExistence type="inferred from homology"/>
<accession>A0AA40CFX6</accession>
<evidence type="ECO:0000259" key="13">
    <source>
        <dbReference type="SMART" id="SM00363"/>
    </source>
</evidence>
<keyword evidence="11" id="KW-0175">Coiled coil</keyword>
<evidence type="ECO:0000313" key="14">
    <source>
        <dbReference type="EMBL" id="KAK0637311.1"/>
    </source>
</evidence>
<evidence type="ECO:0000256" key="4">
    <source>
        <dbReference type="ARBA" id="ARBA00022884"/>
    </source>
</evidence>
<dbReference type="InterPro" id="IPR022801">
    <property type="entry name" value="Ribosomal_uS4"/>
</dbReference>
<dbReference type="CDD" id="cd00165">
    <property type="entry name" value="S4"/>
    <property type="match status" value="1"/>
</dbReference>
<name>A0AA40CFX6_9PEZI</name>
<keyword evidence="5" id="KW-0689">Ribosomal protein</keyword>
<protein>
    <recommendedName>
        <fullName evidence="9">Small ribosomal subunit protein uS4m</fullName>
    </recommendedName>
</protein>
<dbReference type="Gene3D" id="3.10.290.10">
    <property type="entry name" value="RNA-binding S4 domain"/>
    <property type="match status" value="1"/>
</dbReference>
<evidence type="ECO:0000256" key="6">
    <source>
        <dbReference type="ARBA" id="ARBA00023128"/>
    </source>
</evidence>
<evidence type="ECO:0000256" key="8">
    <source>
        <dbReference type="ARBA" id="ARBA00037226"/>
    </source>
</evidence>
<evidence type="ECO:0000313" key="15">
    <source>
        <dbReference type="Proteomes" id="UP001174934"/>
    </source>
</evidence>
<keyword evidence="6" id="KW-0496">Mitochondrion</keyword>
<dbReference type="PANTHER" id="PTHR11831:SF4">
    <property type="entry name" value="SMALL RIBOSOMAL SUBUNIT PROTEIN US4M"/>
    <property type="match status" value="1"/>
</dbReference>
<keyword evidence="4 10" id="KW-0694">RNA-binding</keyword>
<feature type="coiled-coil region" evidence="11">
    <location>
        <begin position="329"/>
        <end position="363"/>
    </location>
</feature>
<comment type="similarity">
    <text evidence="2">Belongs to the universal ribosomal protein uS4 family.</text>
</comment>
<organism evidence="14 15">
    <name type="scientific">Bombardia bombarda</name>
    <dbReference type="NCBI Taxonomy" id="252184"/>
    <lineage>
        <taxon>Eukaryota</taxon>
        <taxon>Fungi</taxon>
        <taxon>Dikarya</taxon>
        <taxon>Ascomycota</taxon>
        <taxon>Pezizomycotina</taxon>
        <taxon>Sordariomycetes</taxon>
        <taxon>Sordariomycetidae</taxon>
        <taxon>Sordariales</taxon>
        <taxon>Lasiosphaeriaceae</taxon>
        <taxon>Bombardia</taxon>
    </lineage>
</organism>
<evidence type="ECO:0000256" key="1">
    <source>
        <dbReference type="ARBA" id="ARBA00004173"/>
    </source>
</evidence>
<evidence type="ECO:0000256" key="5">
    <source>
        <dbReference type="ARBA" id="ARBA00022980"/>
    </source>
</evidence>
<keyword evidence="3" id="KW-0699">rRNA-binding</keyword>
<comment type="function">
    <text evidence="8">Component of the mitochondrial ribosome (mitoribosome), a dedicated translation machinery responsible for the synthesis of mitochondrial genome-encoded proteins, including at least some of the essential transmembrane subunits of the mitochondrial respiratory chain. The mitoribosomes are attached to the mitochondrial inner membrane and translation products are cotranslationally integrated into the membrane.</text>
</comment>
<reference evidence="14" key="1">
    <citation type="submission" date="2023-06" db="EMBL/GenBank/DDBJ databases">
        <title>Genome-scale phylogeny and comparative genomics of the fungal order Sordariales.</title>
        <authorList>
            <consortium name="Lawrence Berkeley National Laboratory"/>
            <person name="Hensen N."/>
            <person name="Bonometti L."/>
            <person name="Westerberg I."/>
            <person name="Brannstrom I.O."/>
            <person name="Guillou S."/>
            <person name="Cros-Aarteil S."/>
            <person name="Calhoun S."/>
            <person name="Haridas S."/>
            <person name="Kuo A."/>
            <person name="Mondo S."/>
            <person name="Pangilinan J."/>
            <person name="Riley R."/>
            <person name="LaButti K."/>
            <person name="Andreopoulos B."/>
            <person name="Lipzen A."/>
            <person name="Chen C."/>
            <person name="Yanf M."/>
            <person name="Daum C."/>
            <person name="Ng V."/>
            <person name="Clum A."/>
            <person name="Steindorff A."/>
            <person name="Ohm R."/>
            <person name="Martin F."/>
            <person name="Silar P."/>
            <person name="Natvig D."/>
            <person name="Lalanne C."/>
            <person name="Gautier V."/>
            <person name="Ament-velasquez S.L."/>
            <person name="Kruys A."/>
            <person name="Hutchinson M.I."/>
            <person name="Powell A.J."/>
            <person name="Barry K."/>
            <person name="Miller A.N."/>
            <person name="Grigoriev I.V."/>
            <person name="Debuchy R."/>
            <person name="Gladieux P."/>
            <person name="Thoren M.H."/>
            <person name="Johannesson H."/>
        </authorList>
    </citation>
    <scope>NUCLEOTIDE SEQUENCE</scope>
    <source>
        <strain evidence="14">SMH3391-2</strain>
    </source>
</reference>
<feature type="compositionally biased region" description="Basic and acidic residues" evidence="12">
    <location>
        <begin position="225"/>
        <end position="235"/>
    </location>
</feature>
<evidence type="ECO:0000256" key="9">
    <source>
        <dbReference type="ARBA" id="ARBA00071419"/>
    </source>
</evidence>
<dbReference type="InterPro" id="IPR002942">
    <property type="entry name" value="S4_RNA-bd"/>
</dbReference>
<evidence type="ECO:0000256" key="7">
    <source>
        <dbReference type="ARBA" id="ARBA00023274"/>
    </source>
</evidence>
<dbReference type="PROSITE" id="PS50889">
    <property type="entry name" value="S4"/>
    <property type="match status" value="1"/>
</dbReference>
<dbReference type="GO" id="GO:0042274">
    <property type="term" value="P:ribosomal small subunit biogenesis"/>
    <property type="evidence" value="ECO:0007669"/>
    <property type="project" value="TreeGrafter"/>
</dbReference>
<dbReference type="GO" id="GO:0003735">
    <property type="term" value="F:structural constituent of ribosome"/>
    <property type="evidence" value="ECO:0007669"/>
    <property type="project" value="TreeGrafter"/>
</dbReference>
<dbReference type="FunFam" id="3.10.290.10:FF:000025">
    <property type="entry name" value="30S ribosomal subunit S4"/>
    <property type="match status" value="1"/>
</dbReference>
<dbReference type="Pfam" id="PF01479">
    <property type="entry name" value="S4"/>
    <property type="match status" value="1"/>
</dbReference>